<dbReference type="RefSeq" id="WP_345272858.1">
    <property type="nucleotide sequence ID" value="NZ_BAABJH010000001.1"/>
</dbReference>
<dbReference type="EMBL" id="BAABJH010000001">
    <property type="protein sequence ID" value="GAA4887603.1"/>
    <property type="molecule type" value="Genomic_DNA"/>
</dbReference>
<comment type="caution">
    <text evidence="2">The sequence shown here is derived from an EMBL/GenBank/DDBJ whole genome shotgun (WGS) entry which is preliminary data.</text>
</comment>
<keyword evidence="1" id="KW-0732">Signal</keyword>
<proteinExistence type="predicted"/>
<dbReference type="Proteomes" id="UP001500433">
    <property type="component" value="Unassembled WGS sequence"/>
</dbReference>
<sequence length="276" mass="28900">MKNIIKSISLLLVVGLSVTSCILDDDNLADTFSDGPNFTSFSNLNQTVSAVATGNIVTAIVNMELQGPNMVGFTEDVMLSVAVDAANTTAIEGVHYTLNATSITLTADNNYIGSIPISIITAGIVPPLDEAPILTLEFSSANGTNVITSSKSTELTIIYQCFADMAGTYLVTNSLGCGINKTTTITKNADGSWRFGTADGFFLDSCTTNAGFLNGGDIVELCGDILPTGNLAYGSLGIGTITGGTWDAENGIVTLNNINTWTANFPADWVSTYTRQ</sequence>
<feature type="signal peptide" evidence="1">
    <location>
        <begin position="1"/>
        <end position="22"/>
    </location>
</feature>
<gene>
    <name evidence="2" type="ORF">GCM10023311_09220</name>
</gene>
<accession>A0ABP9F3U9</accession>
<protein>
    <recommendedName>
        <fullName evidence="4">DUF5689 domain-containing protein</fullName>
    </recommendedName>
</protein>
<reference evidence="3" key="1">
    <citation type="journal article" date="2019" name="Int. J. Syst. Evol. Microbiol.">
        <title>The Global Catalogue of Microorganisms (GCM) 10K type strain sequencing project: providing services to taxonomists for standard genome sequencing and annotation.</title>
        <authorList>
            <consortium name="The Broad Institute Genomics Platform"/>
            <consortium name="The Broad Institute Genome Sequencing Center for Infectious Disease"/>
            <person name="Wu L."/>
            <person name="Ma J."/>
        </authorList>
    </citation>
    <scope>NUCLEOTIDE SEQUENCE [LARGE SCALE GENOMIC DNA]</scope>
    <source>
        <strain evidence="3">JCM 18274</strain>
    </source>
</reference>
<feature type="chain" id="PRO_5047044248" description="DUF5689 domain-containing protein" evidence="1">
    <location>
        <begin position="23"/>
        <end position="276"/>
    </location>
</feature>
<evidence type="ECO:0000313" key="3">
    <source>
        <dbReference type="Proteomes" id="UP001500433"/>
    </source>
</evidence>
<dbReference type="PROSITE" id="PS51257">
    <property type="entry name" value="PROKAR_LIPOPROTEIN"/>
    <property type="match status" value="1"/>
</dbReference>
<evidence type="ECO:0000256" key="1">
    <source>
        <dbReference type="SAM" id="SignalP"/>
    </source>
</evidence>
<keyword evidence="3" id="KW-1185">Reference proteome</keyword>
<organism evidence="2 3">
    <name type="scientific">Flaviramulus aquimarinus</name>
    <dbReference type="NCBI Taxonomy" id="1170456"/>
    <lineage>
        <taxon>Bacteria</taxon>
        <taxon>Pseudomonadati</taxon>
        <taxon>Bacteroidota</taxon>
        <taxon>Flavobacteriia</taxon>
        <taxon>Flavobacteriales</taxon>
        <taxon>Flavobacteriaceae</taxon>
        <taxon>Flaviramulus</taxon>
    </lineage>
</organism>
<evidence type="ECO:0008006" key="4">
    <source>
        <dbReference type="Google" id="ProtNLM"/>
    </source>
</evidence>
<evidence type="ECO:0000313" key="2">
    <source>
        <dbReference type="EMBL" id="GAA4887603.1"/>
    </source>
</evidence>
<name>A0ABP9F3U9_9FLAO</name>